<gene>
    <name evidence="1" type="ORF">GZH47_33440</name>
</gene>
<dbReference type="Proteomes" id="UP000479114">
    <property type="component" value="Plasmid unnamed2"/>
</dbReference>
<proteinExistence type="predicted"/>
<geneLocation type="plasmid" evidence="1 2">
    <name>unnamed2</name>
</geneLocation>
<organism evidence="1 2">
    <name type="scientific">Paenibacillus rhizovicinus</name>
    <dbReference type="NCBI Taxonomy" id="2704463"/>
    <lineage>
        <taxon>Bacteria</taxon>
        <taxon>Bacillati</taxon>
        <taxon>Bacillota</taxon>
        <taxon>Bacilli</taxon>
        <taxon>Bacillales</taxon>
        <taxon>Paenibacillaceae</taxon>
        <taxon>Paenibacillus</taxon>
    </lineage>
</organism>
<sequence>MLTGEKCRLAVSKVTGIPEGSLIIQEDYGKDGAAIQDESSNEYYVEPTNQIKDYTPAQLQSIEILGEHEGRTVYKEKIS</sequence>
<keyword evidence="2" id="KW-1185">Reference proteome</keyword>
<dbReference type="RefSeq" id="WP_162645933.1">
    <property type="nucleotide sequence ID" value="NZ_CP048288.1"/>
</dbReference>
<evidence type="ECO:0000313" key="2">
    <source>
        <dbReference type="Proteomes" id="UP000479114"/>
    </source>
</evidence>
<keyword evidence="1" id="KW-0614">Plasmid</keyword>
<name>A0A6C0PBH9_9BACL</name>
<dbReference type="AlphaFoldDB" id="A0A6C0PBH9"/>
<reference evidence="1 2" key="1">
    <citation type="submission" date="2020-02" db="EMBL/GenBank/DDBJ databases">
        <title>Paenibacillus sp. nov., isolated from rhizosphere soil of tomato.</title>
        <authorList>
            <person name="Weon H.-Y."/>
            <person name="Lee S.A."/>
        </authorList>
    </citation>
    <scope>NUCLEOTIDE SEQUENCE [LARGE SCALE GENOMIC DNA]</scope>
    <source>
        <strain evidence="1 2">14171R-81</strain>
        <plasmid evidence="1 2">unnamed2</plasmid>
    </source>
</reference>
<dbReference type="EMBL" id="CP048288">
    <property type="protein sequence ID" value="QHW35799.1"/>
    <property type="molecule type" value="Genomic_DNA"/>
</dbReference>
<accession>A0A6C0PBH9</accession>
<protein>
    <submittedName>
        <fullName evidence="1">Uncharacterized protein</fullName>
    </submittedName>
</protein>
<dbReference type="KEGG" id="prz:GZH47_33440"/>
<evidence type="ECO:0000313" key="1">
    <source>
        <dbReference type="EMBL" id="QHW35799.1"/>
    </source>
</evidence>